<dbReference type="PANTHER" id="PTHR24171">
    <property type="entry name" value="ANKYRIN REPEAT DOMAIN-CONTAINING PROTEIN 39-RELATED"/>
    <property type="match status" value="1"/>
</dbReference>
<keyword evidence="1" id="KW-0677">Repeat</keyword>
<evidence type="ECO:0008006" key="6">
    <source>
        <dbReference type="Google" id="ProtNLM"/>
    </source>
</evidence>
<dbReference type="SMART" id="SM00248">
    <property type="entry name" value="ANK"/>
    <property type="match status" value="2"/>
</dbReference>
<evidence type="ECO:0000256" key="3">
    <source>
        <dbReference type="PROSITE-ProRule" id="PRU00023"/>
    </source>
</evidence>
<dbReference type="SUPFAM" id="SSF48403">
    <property type="entry name" value="Ankyrin repeat"/>
    <property type="match status" value="1"/>
</dbReference>
<dbReference type="Pfam" id="PF12796">
    <property type="entry name" value="Ank_2"/>
    <property type="match status" value="1"/>
</dbReference>
<evidence type="ECO:0000256" key="1">
    <source>
        <dbReference type="ARBA" id="ARBA00022737"/>
    </source>
</evidence>
<dbReference type="Proteomes" id="UP001276659">
    <property type="component" value="Unassembled WGS sequence"/>
</dbReference>
<dbReference type="PROSITE" id="PS50297">
    <property type="entry name" value="ANK_REP_REGION"/>
    <property type="match status" value="2"/>
</dbReference>
<dbReference type="InterPro" id="IPR036770">
    <property type="entry name" value="Ankyrin_rpt-contain_sf"/>
</dbReference>
<dbReference type="Gene3D" id="1.25.40.20">
    <property type="entry name" value="Ankyrin repeat-containing domain"/>
    <property type="match status" value="1"/>
</dbReference>
<feature type="repeat" description="ANK" evidence="3">
    <location>
        <begin position="68"/>
        <end position="103"/>
    </location>
</feature>
<dbReference type="InterPro" id="IPR002110">
    <property type="entry name" value="Ankyrin_rpt"/>
</dbReference>
<protein>
    <recommendedName>
        <fullName evidence="6">Ankyrin</fullName>
    </recommendedName>
</protein>
<dbReference type="AlphaFoldDB" id="A0AAE0DK10"/>
<comment type="caution">
    <text evidence="4">The sequence shown here is derived from an EMBL/GenBank/DDBJ whole genome shotgun (WGS) entry which is preliminary data.</text>
</comment>
<proteinExistence type="predicted"/>
<feature type="repeat" description="ANK" evidence="3">
    <location>
        <begin position="104"/>
        <end position="136"/>
    </location>
</feature>
<dbReference type="EMBL" id="JASNWA010000009">
    <property type="protein sequence ID" value="KAK3169858.1"/>
    <property type="molecule type" value="Genomic_DNA"/>
</dbReference>
<evidence type="ECO:0000313" key="5">
    <source>
        <dbReference type="Proteomes" id="UP001276659"/>
    </source>
</evidence>
<evidence type="ECO:0000256" key="2">
    <source>
        <dbReference type="ARBA" id="ARBA00023043"/>
    </source>
</evidence>
<accession>A0AAE0DK10</accession>
<dbReference type="PROSITE" id="PS50088">
    <property type="entry name" value="ANK_REPEAT"/>
    <property type="match status" value="2"/>
</dbReference>
<name>A0AAE0DK10_9LECA</name>
<keyword evidence="5" id="KW-1185">Reference proteome</keyword>
<evidence type="ECO:0000313" key="4">
    <source>
        <dbReference type="EMBL" id="KAK3169858.1"/>
    </source>
</evidence>
<keyword evidence="2 3" id="KW-0040">ANK repeat</keyword>
<reference evidence="4" key="1">
    <citation type="submission" date="2022-11" db="EMBL/GenBank/DDBJ databases">
        <title>Chromosomal genome sequence assembly and mating type (MAT) locus characterization of the leprose asexual lichenized fungus Lepraria neglecta (Nyl.) Erichsen.</title>
        <authorList>
            <person name="Allen J.L."/>
            <person name="Pfeffer B."/>
        </authorList>
    </citation>
    <scope>NUCLEOTIDE SEQUENCE</scope>
    <source>
        <strain evidence="4">Allen 5258</strain>
    </source>
</reference>
<sequence length="175" mass="18598">MTGKDLGSEGTSGDSVMPLALSFVTPSQLSTLLNSAPNVSMTASVFKKILKRLPQCLTSHLLAQRALDGETPLYTACSTGFRLQHNLVSMLLGAGAQVELEGGDHGTPLMGACAAGRFAAVKILVSKGANISYKKDGETVSALDAAKQFPDVKRWLFVGRYIEGPRLLTKDDRDT</sequence>
<gene>
    <name evidence="4" type="ORF">OEA41_009242</name>
</gene>
<organism evidence="4 5">
    <name type="scientific">Lepraria neglecta</name>
    <dbReference type="NCBI Taxonomy" id="209136"/>
    <lineage>
        <taxon>Eukaryota</taxon>
        <taxon>Fungi</taxon>
        <taxon>Dikarya</taxon>
        <taxon>Ascomycota</taxon>
        <taxon>Pezizomycotina</taxon>
        <taxon>Lecanoromycetes</taxon>
        <taxon>OSLEUM clade</taxon>
        <taxon>Lecanoromycetidae</taxon>
        <taxon>Lecanorales</taxon>
        <taxon>Lecanorineae</taxon>
        <taxon>Stereocaulaceae</taxon>
        <taxon>Lepraria</taxon>
    </lineage>
</organism>